<reference evidence="3 4" key="1">
    <citation type="journal article" date="2018" name="Plant J.">
        <title>Genome sequences of Chlorella sorokiniana UTEX 1602 and Micractinium conductrix SAG 241.80: implications to maltose excretion by a green alga.</title>
        <authorList>
            <person name="Arriola M.B."/>
            <person name="Velmurugan N."/>
            <person name="Zhang Y."/>
            <person name="Plunkett M.H."/>
            <person name="Hondzo H."/>
            <person name="Barney B.M."/>
        </authorList>
    </citation>
    <scope>NUCLEOTIDE SEQUENCE [LARGE SCALE GENOMIC DNA]</scope>
    <source>
        <strain evidence="3 4">SAG 241.80</strain>
    </source>
</reference>
<feature type="chain" id="PRO_5015148265" evidence="2">
    <location>
        <begin position="31"/>
        <end position="704"/>
    </location>
</feature>
<evidence type="ECO:0000313" key="3">
    <source>
        <dbReference type="EMBL" id="PSC68107.1"/>
    </source>
</evidence>
<dbReference type="GO" id="GO:0016255">
    <property type="term" value="P:attachment of GPI anchor to protein"/>
    <property type="evidence" value="ECO:0007669"/>
    <property type="project" value="InterPro"/>
</dbReference>
<sequence length="704" mass="71434">MGARGPRAPPLHAVAIAIAVLLALPLGLMAEQHAEELLLQPLADGDVLAHFEFSSAASLHAAHTRGFPPALLELVRRHGVAQLELSLTQGRWAWQQQQHPPAASSPPPKPSGLELKVSFQPGVRDTRAAYAALTQGLGGLLCAGVAMVPQLAVMAAPAAGWFPADGGAPWLAAAVAAAAGKGSEVGAEGAAAAQTGGVGGRQVYAWLGQEGVCTENLSAWRRLLPCRAAAGLGALPQAAALAAAPYYSLGLRLWVQPGGDGGAGTGQQPSIVQLRQVLTVVLPAGAADTQQQQQQQQQQRRRQPELVVALFGAGLPPACSAASSSQLYIAAGSALSGDPPPGCQRQATAAGALLACDLQQAALPQLPASLLQPPAETLPAQLQVVQHLVQQGGQAGTLVVGVRVASAAAAAAGAALQQQQAGGARSGGALVHVMQLLPWQLMVQARSVQLVLDGQALGPHAPELVWQAVDARPDRTAVVEALLRLPPGQLSNSSGAAWHEVKLSVAYRAAFVGAFDHAPDASRGVDVPPALANLLPAACDGSGGGGAPERQGGDGGSGIGGSVGNGDAAEERRGASSPLLTRLRLDCGAVQAYSGGGGGGLAQLPLPDFSMPFNVICFTSTLLAVLLGGAANAVLRSPAELAGVASTAGGTPRWRRKLRRLAALAVGMAALAIYLDKDLQRRFDAAAHHFALGRTCAPELHGEL</sequence>
<dbReference type="PANTHER" id="PTHR12959">
    <property type="entry name" value="GPI TRANSAMIDASE COMPONENT PIG-T-RELATED"/>
    <property type="match status" value="1"/>
</dbReference>
<dbReference type="GO" id="GO:0042765">
    <property type="term" value="C:GPI-anchor transamidase complex"/>
    <property type="evidence" value="ECO:0007669"/>
    <property type="project" value="InterPro"/>
</dbReference>
<dbReference type="PANTHER" id="PTHR12959:SF11">
    <property type="entry name" value="GPI TRANSAMIDASE COMPONENT PIG-T"/>
    <property type="match status" value="1"/>
</dbReference>
<evidence type="ECO:0000313" key="4">
    <source>
        <dbReference type="Proteomes" id="UP000239649"/>
    </source>
</evidence>
<evidence type="ECO:0000256" key="1">
    <source>
        <dbReference type="SAM" id="MobiDB-lite"/>
    </source>
</evidence>
<keyword evidence="4" id="KW-1185">Reference proteome</keyword>
<protein>
    <submittedName>
        <fullName evidence="3">GPI transamidase component PIG-T-like isoform X2</fullName>
    </submittedName>
</protein>
<proteinExistence type="predicted"/>
<dbReference type="OrthoDB" id="513003at2759"/>
<organism evidence="3 4">
    <name type="scientific">Micractinium conductrix</name>
    <dbReference type="NCBI Taxonomy" id="554055"/>
    <lineage>
        <taxon>Eukaryota</taxon>
        <taxon>Viridiplantae</taxon>
        <taxon>Chlorophyta</taxon>
        <taxon>core chlorophytes</taxon>
        <taxon>Trebouxiophyceae</taxon>
        <taxon>Chlorellales</taxon>
        <taxon>Chlorellaceae</taxon>
        <taxon>Chlorella clade</taxon>
        <taxon>Micractinium</taxon>
    </lineage>
</organism>
<gene>
    <name evidence="3" type="ORF">C2E20_8284</name>
</gene>
<evidence type="ECO:0000256" key="2">
    <source>
        <dbReference type="SAM" id="SignalP"/>
    </source>
</evidence>
<dbReference type="Pfam" id="PF04113">
    <property type="entry name" value="Gpi16"/>
    <property type="match status" value="1"/>
</dbReference>
<dbReference type="InterPro" id="IPR007245">
    <property type="entry name" value="PIG-T"/>
</dbReference>
<dbReference type="Proteomes" id="UP000239649">
    <property type="component" value="Unassembled WGS sequence"/>
</dbReference>
<feature type="region of interest" description="Disordered" evidence="1">
    <location>
        <begin position="94"/>
        <end position="114"/>
    </location>
</feature>
<dbReference type="STRING" id="554055.A0A2P6V1Y8"/>
<dbReference type="AlphaFoldDB" id="A0A2P6V1Y8"/>
<keyword evidence="2" id="KW-0732">Signal</keyword>
<accession>A0A2P6V1Y8</accession>
<feature type="region of interest" description="Disordered" evidence="1">
    <location>
        <begin position="542"/>
        <end position="575"/>
    </location>
</feature>
<comment type="caution">
    <text evidence="3">The sequence shown here is derived from an EMBL/GenBank/DDBJ whole genome shotgun (WGS) entry which is preliminary data.</text>
</comment>
<dbReference type="EMBL" id="LHPF02000042">
    <property type="protein sequence ID" value="PSC68107.1"/>
    <property type="molecule type" value="Genomic_DNA"/>
</dbReference>
<name>A0A2P6V1Y8_9CHLO</name>
<feature type="compositionally biased region" description="Gly residues" evidence="1">
    <location>
        <begin position="542"/>
        <end position="564"/>
    </location>
</feature>
<feature type="signal peptide" evidence="2">
    <location>
        <begin position="1"/>
        <end position="30"/>
    </location>
</feature>